<reference evidence="2" key="1">
    <citation type="submission" date="2022-11" db="UniProtKB">
        <authorList>
            <consortium name="WormBaseParasite"/>
        </authorList>
    </citation>
    <scope>IDENTIFICATION</scope>
</reference>
<evidence type="ECO:0000313" key="1">
    <source>
        <dbReference type="Proteomes" id="UP000887576"/>
    </source>
</evidence>
<evidence type="ECO:0000313" key="2">
    <source>
        <dbReference type="WBParaSite" id="JU765_v2.g8158.t1"/>
    </source>
</evidence>
<organism evidence="1 2">
    <name type="scientific">Panagrolaimus sp. JU765</name>
    <dbReference type="NCBI Taxonomy" id="591449"/>
    <lineage>
        <taxon>Eukaryota</taxon>
        <taxon>Metazoa</taxon>
        <taxon>Ecdysozoa</taxon>
        <taxon>Nematoda</taxon>
        <taxon>Chromadorea</taxon>
        <taxon>Rhabditida</taxon>
        <taxon>Tylenchina</taxon>
        <taxon>Panagrolaimomorpha</taxon>
        <taxon>Panagrolaimoidea</taxon>
        <taxon>Panagrolaimidae</taxon>
        <taxon>Panagrolaimus</taxon>
    </lineage>
</organism>
<proteinExistence type="predicted"/>
<accession>A0AC34RMD3</accession>
<name>A0AC34RMD3_9BILA</name>
<dbReference type="WBParaSite" id="JU765_v2.g8158.t1">
    <property type="protein sequence ID" value="JU765_v2.g8158.t1"/>
    <property type="gene ID" value="JU765_v2.g8158"/>
</dbReference>
<protein>
    <submittedName>
        <fullName evidence="2">Uncharacterized protein</fullName>
    </submittedName>
</protein>
<sequence length="216" mass="25102">MHSRSKIDHIFWLLVDFSGIFVFSFCVGLQRLAMRSDSSPLYNDVYLYVLLGVVYFQYWTTCGFFVATPFWKVRHIIRLITCLSVGVTLYIPLFDRYFSRSTSFDPGLSLHSSAFHWLLISGIFMGVNFPECLAPGKFDYFFYGHQIFHLCIFMVTWNVCEGARIDAQYLGPEYLSFDAELFPVVMKILIFNFIGICATIWILVEYAKAKNDKKID</sequence>
<dbReference type="Proteomes" id="UP000887576">
    <property type="component" value="Unplaced"/>
</dbReference>